<keyword evidence="2" id="KW-1185">Reference proteome</keyword>
<comment type="caution">
    <text evidence="1">The sequence shown here is derived from an EMBL/GenBank/DDBJ whole genome shotgun (WGS) entry which is preliminary data.</text>
</comment>
<reference evidence="1" key="1">
    <citation type="journal article" date="2020" name="Mol. Plant Microbe Interact.">
        <title>Genome Sequence of the Biocontrol Agent Coniothyrium minitans strain Conio (IMI 134523).</title>
        <authorList>
            <person name="Patel D."/>
            <person name="Shittu T.A."/>
            <person name="Baroncelli R."/>
            <person name="Muthumeenakshi S."/>
            <person name="Osborne T.H."/>
            <person name="Janganan T.K."/>
            <person name="Sreenivasaprasad S."/>
        </authorList>
    </citation>
    <scope>NUCLEOTIDE SEQUENCE</scope>
    <source>
        <strain evidence="1">Conio</strain>
    </source>
</reference>
<dbReference type="OrthoDB" id="10401062at2759"/>
<name>A0A9P6G6U7_9PLEO</name>
<protein>
    <submittedName>
        <fullName evidence="1">Uncharacterized protein</fullName>
    </submittedName>
</protein>
<proteinExistence type="predicted"/>
<accession>A0A9P6G6U7</accession>
<dbReference type="EMBL" id="WJXW01000015">
    <property type="protein sequence ID" value="KAF9730206.1"/>
    <property type="molecule type" value="Genomic_DNA"/>
</dbReference>
<sequence>MEARLAARRFYMARAPTSSHKSTLPSPAYPSASMVCFLLTPLSPLLVARTHS</sequence>
<gene>
    <name evidence="1" type="ORF">PMIN01_12139</name>
</gene>
<evidence type="ECO:0000313" key="2">
    <source>
        <dbReference type="Proteomes" id="UP000756921"/>
    </source>
</evidence>
<dbReference type="Proteomes" id="UP000756921">
    <property type="component" value="Unassembled WGS sequence"/>
</dbReference>
<organism evidence="1 2">
    <name type="scientific">Paraphaeosphaeria minitans</name>
    <dbReference type="NCBI Taxonomy" id="565426"/>
    <lineage>
        <taxon>Eukaryota</taxon>
        <taxon>Fungi</taxon>
        <taxon>Dikarya</taxon>
        <taxon>Ascomycota</taxon>
        <taxon>Pezizomycotina</taxon>
        <taxon>Dothideomycetes</taxon>
        <taxon>Pleosporomycetidae</taxon>
        <taxon>Pleosporales</taxon>
        <taxon>Massarineae</taxon>
        <taxon>Didymosphaeriaceae</taxon>
        <taxon>Paraphaeosphaeria</taxon>
    </lineage>
</organism>
<dbReference type="AlphaFoldDB" id="A0A9P6G6U7"/>
<evidence type="ECO:0000313" key="1">
    <source>
        <dbReference type="EMBL" id="KAF9730206.1"/>
    </source>
</evidence>